<comment type="caution">
    <text evidence="1">The sequence shown here is derived from an EMBL/GenBank/DDBJ whole genome shotgun (WGS) entry which is preliminary data.</text>
</comment>
<reference evidence="1 2" key="1">
    <citation type="submission" date="2024-06" db="EMBL/GenBank/DDBJ databases">
        <title>Genomics of switchgrass bacterial isolates.</title>
        <authorList>
            <person name="Shade A."/>
        </authorList>
    </citation>
    <scope>NUCLEOTIDE SEQUENCE [LARGE SCALE GENOMIC DNA]</scope>
    <source>
        <strain evidence="1 2">PvP084</strain>
    </source>
</reference>
<dbReference type="EMBL" id="JBEPNW010000002">
    <property type="protein sequence ID" value="MET3866113.1"/>
    <property type="molecule type" value="Genomic_DNA"/>
</dbReference>
<keyword evidence="2" id="KW-1185">Reference proteome</keyword>
<evidence type="ECO:0000313" key="2">
    <source>
        <dbReference type="Proteomes" id="UP001549119"/>
    </source>
</evidence>
<name>A0ABV2NHY1_9HYPH</name>
<gene>
    <name evidence="1" type="ORF">ABIC20_003422</name>
</gene>
<evidence type="ECO:0000313" key="1">
    <source>
        <dbReference type="EMBL" id="MET3866113.1"/>
    </source>
</evidence>
<dbReference type="Proteomes" id="UP001549119">
    <property type="component" value="Unassembled WGS sequence"/>
</dbReference>
<organism evidence="1 2">
    <name type="scientific">Methylobacterium radiotolerans</name>
    <dbReference type="NCBI Taxonomy" id="31998"/>
    <lineage>
        <taxon>Bacteria</taxon>
        <taxon>Pseudomonadati</taxon>
        <taxon>Pseudomonadota</taxon>
        <taxon>Alphaproteobacteria</taxon>
        <taxon>Hyphomicrobiales</taxon>
        <taxon>Methylobacteriaceae</taxon>
        <taxon>Methylobacterium</taxon>
    </lineage>
</organism>
<sequence length="79" mass="8585">MSRRPLTDEDVRIVLSAAVRIAGGQRVWSRLHEINQSYVGKVLAGKRDPGERVLAALGLAELPRRYGPVDAPAKPGAVR</sequence>
<proteinExistence type="predicted"/>
<protein>
    <recommendedName>
        <fullName evidence="3">YdaS antitoxin of YdaST toxin-antitoxin system</fullName>
    </recommendedName>
</protein>
<accession>A0ABV2NHY1</accession>
<evidence type="ECO:0008006" key="3">
    <source>
        <dbReference type="Google" id="ProtNLM"/>
    </source>
</evidence>
<dbReference type="RefSeq" id="WP_043074442.1">
    <property type="nucleotide sequence ID" value="NZ_JAZBNP010000001.1"/>
</dbReference>